<dbReference type="Gene3D" id="1.10.10.60">
    <property type="entry name" value="Homeodomain-like"/>
    <property type="match status" value="1"/>
</dbReference>
<dbReference type="PANTHER" id="PTHR22666:SF3">
    <property type="entry name" value="MYB_SANT-LIKE DNA-BINDING DOMAIN-CONTAINING PROTEIN 1"/>
    <property type="match status" value="1"/>
</dbReference>
<dbReference type="AlphaFoldDB" id="A0A9J6H097"/>
<dbReference type="VEuPathDB" id="VectorBase:HLOH_053026"/>
<evidence type="ECO:0000313" key="2">
    <source>
        <dbReference type="EMBL" id="KAH9380140.1"/>
    </source>
</evidence>
<accession>A0A9J6H097</accession>
<comment type="caution">
    <text evidence="2">The sequence shown here is derived from an EMBL/GenBank/DDBJ whole genome shotgun (WGS) entry which is preliminary data.</text>
</comment>
<dbReference type="GO" id="GO:0045893">
    <property type="term" value="P:positive regulation of DNA-templated transcription"/>
    <property type="evidence" value="ECO:0007669"/>
    <property type="project" value="TreeGrafter"/>
</dbReference>
<dbReference type="Pfam" id="PF13837">
    <property type="entry name" value="Myb_DNA-bind_4"/>
    <property type="match status" value="1"/>
</dbReference>
<dbReference type="OMA" id="TIPWTEQ"/>
<gene>
    <name evidence="2" type="ORF">HPB48_009244</name>
</gene>
<proteinExistence type="predicted"/>
<dbReference type="EMBL" id="JABSTR010000010">
    <property type="protein sequence ID" value="KAH9380140.1"/>
    <property type="molecule type" value="Genomic_DNA"/>
</dbReference>
<keyword evidence="3" id="KW-1185">Reference proteome</keyword>
<dbReference type="InterPro" id="IPR044822">
    <property type="entry name" value="Myb_DNA-bind_4"/>
</dbReference>
<reference evidence="2 3" key="1">
    <citation type="journal article" date="2020" name="Cell">
        <title>Large-Scale Comparative Analyses of Tick Genomes Elucidate Their Genetic Diversity and Vector Capacities.</title>
        <authorList>
            <consortium name="Tick Genome and Microbiome Consortium (TIGMIC)"/>
            <person name="Jia N."/>
            <person name="Wang J."/>
            <person name="Shi W."/>
            <person name="Du L."/>
            <person name="Sun Y."/>
            <person name="Zhan W."/>
            <person name="Jiang J.F."/>
            <person name="Wang Q."/>
            <person name="Zhang B."/>
            <person name="Ji P."/>
            <person name="Bell-Sakyi L."/>
            <person name="Cui X.M."/>
            <person name="Yuan T.T."/>
            <person name="Jiang B.G."/>
            <person name="Yang W.F."/>
            <person name="Lam T.T."/>
            <person name="Chang Q.C."/>
            <person name="Ding S.J."/>
            <person name="Wang X.J."/>
            <person name="Zhu J.G."/>
            <person name="Ruan X.D."/>
            <person name="Zhao L."/>
            <person name="Wei J.T."/>
            <person name="Ye R.Z."/>
            <person name="Que T.C."/>
            <person name="Du C.H."/>
            <person name="Zhou Y.H."/>
            <person name="Cheng J.X."/>
            <person name="Dai P.F."/>
            <person name="Guo W.B."/>
            <person name="Han X.H."/>
            <person name="Huang E.J."/>
            <person name="Li L.F."/>
            <person name="Wei W."/>
            <person name="Gao Y.C."/>
            <person name="Liu J.Z."/>
            <person name="Shao H.Z."/>
            <person name="Wang X."/>
            <person name="Wang C.C."/>
            <person name="Yang T.C."/>
            <person name="Huo Q.B."/>
            <person name="Li W."/>
            <person name="Chen H.Y."/>
            <person name="Chen S.E."/>
            <person name="Zhou L.G."/>
            <person name="Ni X.B."/>
            <person name="Tian J.H."/>
            <person name="Sheng Y."/>
            <person name="Liu T."/>
            <person name="Pan Y.S."/>
            <person name="Xia L.Y."/>
            <person name="Li J."/>
            <person name="Zhao F."/>
            <person name="Cao W.C."/>
        </authorList>
    </citation>
    <scope>NUCLEOTIDE SEQUENCE [LARGE SCALE GENOMIC DNA]</scope>
    <source>
        <strain evidence="2">HaeL-2018</strain>
    </source>
</reference>
<organism evidence="2 3">
    <name type="scientific">Haemaphysalis longicornis</name>
    <name type="common">Bush tick</name>
    <dbReference type="NCBI Taxonomy" id="44386"/>
    <lineage>
        <taxon>Eukaryota</taxon>
        <taxon>Metazoa</taxon>
        <taxon>Ecdysozoa</taxon>
        <taxon>Arthropoda</taxon>
        <taxon>Chelicerata</taxon>
        <taxon>Arachnida</taxon>
        <taxon>Acari</taxon>
        <taxon>Parasitiformes</taxon>
        <taxon>Ixodida</taxon>
        <taxon>Ixodoidea</taxon>
        <taxon>Ixodidae</taxon>
        <taxon>Haemaphysalinae</taxon>
        <taxon>Haemaphysalis</taxon>
    </lineage>
</organism>
<evidence type="ECO:0000313" key="3">
    <source>
        <dbReference type="Proteomes" id="UP000821853"/>
    </source>
</evidence>
<dbReference type="OrthoDB" id="6510635at2759"/>
<evidence type="ECO:0000259" key="1">
    <source>
        <dbReference type="Pfam" id="PF13837"/>
    </source>
</evidence>
<dbReference type="InterPro" id="IPR026095">
    <property type="entry name" value="Myb/SANT-like_DNA-bd_dom_prot"/>
</dbReference>
<dbReference type="Proteomes" id="UP000821853">
    <property type="component" value="Chromosome 8"/>
</dbReference>
<dbReference type="PANTHER" id="PTHR22666">
    <property type="entry name" value="MYB_SANT-LIKE DNA-BINDING DOMAIN-CONTAINING PROTEIN 1"/>
    <property type="match status" value="1"/>
</dbReference>
<dbReference type="GO" id="GO:0016604">
    <property type="term" value="C:nuclear body"/>
    <property type="evidence" value="ECO:0007669"/>
    <property type="project" value="TreeGrafter"/>
</dbReference>
<protein>
    <recommendedName>
        <fullName evidence="1">Myb/SANT-like DNA-binding domain-containing protein</fullName>
    </recommendedName>
</protein>
<sequence>MAAVGMGTENAAGNPNERTQWSESETFALIRIWQDHPSALRRVKHNRKVYAAITEDLSALGIKKTIREVKTKIENLGNQYRFLNRTKGTGSAAIKWKFYWALHEFLRSLPANDKSLTAGVWLP</sequence>
<feature type="domain" description="Myb/SANT-like DNA-binding" evidence="1">
    <location>
        <begin position="18"/>
        <end position="104"/>
    </location>
</feature>
<name>A0A9J6H097_HAELO</name>